<evidence type="ECO:0000313" key="4">
    <source>
        <dbReference type="EMBL" id="MFB9448297.1"/>
    </source>
</evidence>
<dbReference type="Gene3D" id="1.20.141.10">
    <property type="entry name" value="Chitosanase, subunit A, domain 1"/>
    <property type="match status" value="1"/>
</dbReference>
<dbReference type="InterPro" id="IPR000400">
    <property type="entry name" value="Glyco_hydro_46"/>
</dbReference>
<name>A0ABV5MHE7_9ACTN</name>
<evidence type="ECO:0000313" key="5">
    <source>
        <dbReference type="Proteomes" id="UP001589608"/>
    </source>
</evidence>
<dbReference type="RefSeq" id="WP_246655690.1">
    <property type="nucleotide sequence ID" value="NZ_CP061913.1"/>
</dbReference>
<dbReference type="Pfam" id="PF01374">
    <property type="entry name" value="Glyco_hydro_46"/>
    <property type="match status" value="1"/>
</dbReference>
<dbReference type="InterPro" id="IPR000421">
    <property type="entry name" value="FA58C"/>
</dbReference>
<dbReference type="PROSITE" id="PS60000">
    <property type="entry name" value="CHITOSANASE_46_80"/>
    <property type="match status" value="1"/>
</dbReference>
<dbReference type="InterPro" id="IPR023099">
    <property type="entry name" value="Glyco_hydro_46_N"/>
</dbReference>
<feature type="region of interest" description="Disordered" evidence="1">
    <location>
        <begin position="167"/>
        <end position="217"/>
    </location>
</feature>
<keyword evidence="5" id="KW-1185">Reference proteome</keyword>
<dbReference type="EMBL" id="JBHMCA010000056">
    <property type="protein sequence ID" value="MFB9448297.1"/>
    <property type="molecule type" value="Genomic_DNA"/>
</dbReference>
<evidence type="ECO:0000259" key="3">
    <source>
        <dbReference type="PROSITE" id="PS50022"/>
    </source>
</evidence>
<feature type="compositionally biased region" description="Low complexity" evidence="1">
    <location>
        <begin position="192"/>
        <end position="208"/>
    </location>
</feature>
<feature type="domain" description="F5/8 type C" evidence="3">
    <location>
        <begin position="26"/>
        <end position="164"/>
    </location>
</feature>
<proteinExistence type="predicted"/>
<evidence type="ECO:0000256" key="1">
    <source>
        <dbReference type="SAM" id="MobiDB-lite"/>
    </source>
</evidence>
<dbReference type="Gene3D" id="2.60.120.260">
    <property type="entry name" value="Galactose-binding domain-like"/>
    <property type="match status" value="1"/>
</dbReference>
<sequence length="446" mass="46947">MHVSRRLIGALAAAGALMAIPLVVWANVGAEAATDTLLSQGRPATASSVESEELSAGNAVDGDGRTRWGSEEGVDPQWIAVDLGAVHPVTRVRLRWETAYGKAYEIQTSPDGENWKTIYGTTSGDGGTDDLTRLSGEGRFVRMYGSARGTKWGYSIFDFEVYGTGPTAGDPPSARKPGRASQAPLVIGSDVPRPSRSAATTRTATPTGSGAGTGLADPAKKDIAMQLVSSAENSSLDWKAQYKYIEDIGDGRGYTAGIIGFCSGTGDMLDLVEAYTQRVPGNPLAPFLPALRKVNGSASHAGLDGFPAAWAKAAADPQFTKAQDDERDRVYFNPAVAQAKADGVGALGQFAYYDAMVMHGPGPDADSFGGIRKAAMAKAKPPAQGGSESAYLTAFLDARAAAMRTEAAHSDTSRVDTAQRQFLQQGNLDLHTPLTWKVYGESYRIG</sequence>
<feature type="region of interest" description="Disordered" evidence="1">
    <location>
        <begin position="43"/>
        <end position="68"/>
    </location>
</feature>
<feature type="chain" id="PRO_5046476306" evidence="2">
    <location>
        <begin position="27"/>
        <end position="446"/>
    </location>
</feature>
<dbReference type="Pfam" id="PF00754">
    <property type="entry name" value="F5_F8_type_C"/>
    <property type="match status" value="1"/>
</dbReference>
<protein>
    <submittedName>
        <fullName evidence="4">Chitosanase</fullName>
    </submittedName>
</protein>
<dbReference type="CDD" id="cd00978">
    <property type="entry name" value="chitosanase_GH46"/>
    <property type="match status" value="1"/>
</dbReference>
<feature type="signal peptide" evidence="2">
    <location>
        <begin position="1"/>
        <end position="26"/>
    </location>
</feature>
<dbReference type="SUPFAM" id="SSF49785">
    <property type="entry name" value="Galactose-binding domain-like"/>
    <property type="match status" value="1"/>
</dbReference>
<gene>
    <name evidence="4" type="ORF">ACFFTR_34860</name>
</gene>
<keyword evidence="2" id="KW-0732">Signal</keyword>
<dbReference type="PROSITE" id="PS50022">
    <property type="entry name" value="FA58C_3"/>
    <property type="match status" value="1"/>
</dbReference>
<reference evidence="4 5" key="1">
    <citation type="submission" date="2024-09" db="EMBL/GenBank/DDBJ databases">
        <authorList>
            <person name="Sun Q."/>
            <person name="Mori K."/>
        </authorList>
    </citation>
    <scope>NUCLEOTIDE SEQUENCE [LARGE SCALE GENOMIC DNA]</scope>
    <source>
        <strain evidence="4 5">JCM 3307</strain>
    </source>
</reference>
<dbReference type="SUPFAM" id="SSF53955">
    <property type="entry name" value="Lysozyme-like"/>
    <property type="match status" value="1"/>
</dbReference>
<dbReference type="InterPro" id="IPR008979">
    <property type="entry name" value="Galactose-bd-like_sf"/>
</dbReference>
<dbReference type="InterPro" id="IPR023346">
    <property type="entry name" value="Lysozyme-like_dom_sf"/>
</dbReference>
<dbReference type="Proteomes" id="UP001589608">
    <property type="component" value="Unassembled WGS sequence"/>
</dbReference>
<evidence type="ECO:0000256" key="2">
    <source>
        <dbReference type="SAM" id="SignalP"/>
    </source>
</evidence>
<accession>A0ABV5MHE7</accession>
<comment type="caution">
    <text evidence="4">The sequence shown here is derived from an EMBL/GenBank/DDBJ whole genome shotgun (WGS) entry which is preliminary data.</text>
</comment>
<dbReference type="Gene3D" id="3.30.386.10">
    <property type="entry name" value="Chitosanase, subunit A, domain 2"/>
    <property type="match status" value="1"/>
</dbReference>
<organism evidence="4 5">
    <name type="scientific">Dactylosporangium vinaceum</name>
    <dbReference type="NCBI Taxonomy" id="53362"/>
    <lineage>
        <taxon>Bacteria</taxon>
        <taxon>Bacillati</taxon>
        <taxon>Actinomycetota</taxon>
        <taxon>Actinomycetes</taxon>
        <taxon>Micromonosporales</taxon>
        <taxon>Micromonosporaceae</taxon>
        <taxon>Dactylosporangium</taxon>
    </lineage>
</organism>